<dbReference type="InterPro" id="IPR014048">
    <property type="entry name" value="MethylDNA_cys_MeTrfase_DNA-bd"/>
</dbReference>
<protein>
    <submittedName>
        <fullName evidence="3">DNA methyltransferase</fullName>
    </submittedName>
</protein>
<dbReference type="InterPro" id="IPR036217">
    <property type="entry name" value="MethylDNA_cys_MeTrfase_DNAb"/>
</dbReference>
<dbReference type="OrthoDB" id="9789813at2"/>
<dbReference type="Gene3D" id="1.10.10.10">
    <property type="entry name" value="Winged helix-like DNA-binding domain superfamily/Winged helix DNA-binding domain"/>
    <property type="match status" value="1"/>
</dbReference>
<keyword evidence="3" id="KW-0489">Methyltransferase</keyword>
<gene>
    <name evidence="3" type="ORF">DXA38_19570</name>
</gene>
<dbReference type="InterPro" id="IPR052520">
    <property type="entry name" value="ATL_DNA_repair"/>
</dbReference>
<evidence type="ECO:0000313" key="3">
    <source>
        <dbReference type="EMBL" id="RGC10444.1"/>
    </source>
</evidence>
<dbReference type="SUPFAM" id="SSF46767">
    <property type="entry name" value="Methylated DNA-protein cysteine methyltransferase, C-terminal domain"/>
    <property type="match status" value="1"/>
</dbReference>
<keyword evidence="1" id="KW-0227">DNA damage</keyword>
<dbReference type="AlphaFoldDB" id="A0A3E2VJ93"/>
<dbReference type="Proteomes" id="UP000260025">
    <property type="component" value="Unassembled WGS sequence"/>
</dbReference>
<keyword evidence="3" id="KW-0808">Transferase</keyword>
<dbReference type="GO" id="GO:0006281">
    <property type="term" value="P:DNA repair"/>
    <property type="evidence" value="ECO:0007669"/>
    <property type="project" value="InterPro"/>
</dbReference>
<dbReference type="InterPro" id="IPR036388">
    <property type="entry name" value="WH-like_DNA-bd_sf"/>
</dbReference>
<dbReference type="CDD" id="cd06445">
    <property type="entry name" value="ATase"/>
    <property type="match status" value="1"/>
</dbReference>
<evidence type="ECO:0000256" key="1">
    <source>
        <dbReference type="ARBA" id="ARBA00022763"/>
    </source>
</evidence>
<dbReference type="GO" id="GO:0032259">
    <property type="term" value="P:methylation"/>
    <property type="evidence" value="ECO:0007669"/>
    <property type="project" value="UniProtKB-KW"/>
</dbReference>
<name>A0A3E2VJ93_CLOIN</name>
<reference evidence="3 4" key="1">
    <citation type="submission" date="2018-08" db="EMBL/GenBank/DDBJ databases">
        <title>A genome reference for cultivated species of the human gut microbiota.</title>
        <authorList>
            <person name="Zou Y."/>
            <person name="Xue W."/>
            <person name="Luo G."/>
        </authorList>
    </citation>
    <scope>NUCLEOTIDE SEQUENCE [LARGE SCALE GENOMIC DNA]</scope>
    <source>
        <strain evidence="3 4">OF01-2LB</strain>
    </source>
</reference>
<sequence>MDEHFIYIVLEIVSEIPKGNVATYKQLAKLAGRERNARQVGKILSASSLYGEYPCHRVVNSAGRTAPDWDEQKDLLIDEGVTFKPNGNVDLKACQWKI</sequence>
<evidence type="ECO:0000313" key="4">
    <source>
        <dbReference type="Proteomes" id="UP000260025"/>
    </source>
</evidence>
<feature type="domain" description="Methylated-DNA-[protein]-cysteine S-methyltransferase DNA binding" evidence="2">
    <location>
        <begin position="8"/>
        <end position="81"/>
    </location>
</feature>
<dbReference type="PANTHER" id="PTHR42942:SF1">
    <property type="entry name" value="ALKYLTRANSFERASE-LIKE PROTEIN 1"/>
    <property type="match status" value="1"/>
</dbReference>
<dbReference type="PANTHER" id="PTHR42942">
    <property type="entry name" value="6-O-METHYLGUANINE DNA METHYLTRANSFERASE"/>
    <property type="match status" value="1"/>
</dbReference>
<accession>A0A3E2VJ93</accession>
<dbReference type="Pfam" id="PF01035">
    <property type="entry name" value="DNA_binding_1"/>
    <property type="match status" value="1"/>
</dbReference>
<dbReference type="EMBL" id="QVEV01000043">
    <property type="protein sequence ID" value="RGC10444.1"/>
    <property type="molecule type" value="Genomic_DNA"/>
</dbReference>
<dbReference type="RefSeq" id="WP_117444651.1">
    <property type="nucleotide sequence ID" value="NZ_JAJFEN010000043.1"/>
</dbReference>
<dbReference type="GO" id="GO:0008168">
    <property type="term" value="F:methyltransferase activity"/>
    <property type="evidence" value="ECO:0007669"/>
    <property type="project" value="UniProtKB-KW"/>
</dbReference>
<organism evidence="3 4">
    <name type="scientific">Clostridium innocuum</name>
    <dbReference type="NCBI Taxonomy" id="1522"/>
    <lineage>
        <taxon>Bacteria</taxon>
        <taxon>Bacillati</taxon>
        <taxon>Bacillota</taxon>
        <taxon>Clostridia</taxon>
        <taxon>Eubacteriales</taxon>
        <taxon>Clostridiaceae</taxon>
        <taxon>Clostridium</taxon>
    </lineage>
</organism>
<proteinExistence type="predicted"/>
<evidence type="ECO:0000259" key="2">
    <source>
        <dbReference type="Pfam" id="PF01035"/>
    </source>
</evidence>
<comment type="caution">
    <text evidence="3">The sequence shown here is derived from an EMBL/GenBank/DDBJ whole genome shotgun (WGS) entry which is preliminary data.</text>
</comment>